<dbReference type="Proteomes" id="UP000069771">
    <property type="component" value="Chromosome"/>
</dbReference>
<organism evidence="2 3">
    <name type="scientific">Faecalibaculum rodentium</name>
    <dbReference type="NCBI Taxonomy" id="1702221"/>
    <lineage>
        <taxon>Bacteria</taxon>
        <taxon>Bacillati</taxon>
        <taxon>Bacillota</taxon>
        <taxon>Erysipelotrichia</taxon>
        <taxon>Erysipelotrichales</taxon>
        <taxon>Erysipelotrichaceae</taxon>
        <taxon>Faecalibaculum</taxon>
    </lineage>
</organism>
<feature type="region of interest" description="Disordered" evidence="1">
    <location>
        <begin position="22"/>
        <end position="46"/>
    </location>
</feature>
<evidence type="ECO:0000313" key="3">
    <source>
        <dbReference type="Proteomes" id="UP000069771"/>
    </source>
</evidence>
<proteinExistence type="predicted"/>
<gene>
    <name evidence="2" type="ORF">AALO17_06670</name>
</gene>
<dbReference type="EMBL" id="CP011391">
    <property type="protein sequence ID" value="AMK53801.1"/>
    <property type="molecule type" value="Genomic_DNA"/>
</dbReference>
<accession>A0A140DT24</accession>
<dbReference type="STRING" id="1702221.AALO17_06670"/>
<name>A0A140DT24_9FIRM</name>
<evidence type="ECO:0000256" key="1">
    <source>
        <dbReference type="SAM" id="MobiDB-lite"/>
    </source>
</evidence>
<sequence>MKQDSWSAFSYADEVPGFWEEARQNNYKRGTPGPTARPDRGGFANR</sequence>
<evidence type="ECO:0000313" key="2">
    <source>
        <dbReference type="EMBL" id="AMK53801.1"/>
    </source>
</evidence>
<protein>
    <submittedName>
        <fullName evidence="2">Uncharacterized protein</fullName>
    </submittedName>
</protein>
<dbReference type="AlphaFoldDB" id="A0A140DT24"/>
<dbReference type="KEGG" id="fro:AALO17_06670"/>
<reference evidence="2 3" key="1">
    <citation type="journal article" date="2016" name="Gut Pathog.">
        <title>Whole genome sequencing of "Faecalibaculum rodentium" ALO17, isolated from C57BL/6J laboratory mouse feces.</title>
        <authorList>
            <person name="Lim S."/>
            <person name="Chang D.H."/>
            <person name="Ahn S."/>
            <person name="Kim B.C."/>
        </authorList>
    </citation>
    <scope>NUCLEOTIDE SEQUENCE [LARGE SCALE GENOMIC DNA]</scope>
    <source>
        <strain evidence="2 3">Alo17</strain>
    </source>
</reference>
<keyword evidence="3" id="KW-1185">Reference proteome</keyword>